<dbReference type="InterPro" id="IPR008915">
    <property type="entry name" value="Peptidase_M50"/>
</dbReference>
<dbReference type="GO" id="GO:0031293">
    <property type="term" value="P:membrane protein intracellular domain proteolysis"/>
    <property type="evidence" value="ECO:0007669"/>
    <property type="project" value="TreeGrafter"/>
</dbReference>
<keyword evidence="9" id="KW-0378">Hydrolase</keyword>
<dbReference type="AlphaFoldDB" id="A0A840B2E9"/>
<dbReference type="InterPro" id="IPR001193">
    <property type="entry name" value="MBTPS2"/>
</dbReference>
<evidence type="ECO:0000256" key="3">
    <source>
        <dbReference type="ARBA" id="ARBA00007931"/>
    </source>
</evidence>
<feature type="transmembrane region" description="Helical" evidence="7">
    <location>
        <begin position="316"/>
        <end position="339"/>
    </location>
</feature>
<sequence>MNGQFHRFTPEAYELIGRMDGKRSLQEIWEEASAVLGDHVPTQQDVIDLVGQLYHANAIQADRNADVAEMYSRRNRAKRQRLIQKLMSPFGLKVPLWDPDPFLERTKHFVMPIFGTTGLAIWLATVVAGLVLAIINASAFFHNVADKVLALENVLMIVLIYPLVKAIHELGHAYAVKRWGGEVREIGLMFLIFYPVPYTDASDATSFRDKRQRILVGAAGIMVELFLASVAMFVWVLVEPGVVRAVAANVILLAGVSTPLFNGNPLLRFDAYYVLSDAIEIPNLAKRSTGQIAYLVKRYALRLKNVASPAWSDKEAAWLAAYAVLSFAYRIFILLAVSFAVTSQYAVLGGLIACWAIYMTVIGPLIRIVRAPQTDSGMRQAQGRIYAIGAGALAVLLILLFVIPMPYSTRAQGIVWVEDQAIVRAGDDGFLKSIEAVPGSQVRVGQSLVTLDNPIASARLTMLGAQRDYAQQQLLAAYDRPDQALVQSGSLEVLDTEQRIASERADGLRPRSAMAGEFLLPGANDAMGKYYKRGERIGFIADPRHMIVVLLVPEEDIVPIRRKGTDIAVRFVTQASNPVNGRIVRITPEPQDTLPSAVLSTDGGGLFAPDPRAKDGLKTFNRFYRVDVVVPDLRRHRVEERVFGRFQHKWEPIGYRWSRSLRRMFLAGLGSA</sequence>
<evidence type="ECO:0000313" key="10">
    <source>
        <dbReference type="Proteomes" id="UP000581447"/>
    </source>
</evidence>
<proteinExistence type="inferred from homology"/>
<keyword evidence="5 7" id="KW-1133">Transmembrane helix</keyword>
<evidence type="ECO:0000256" key="6">
    <source>
        <dbReference type="ARBA" id="ARBA00023136"/>
    </source>
</evidence>
<evidence type="ECO:0000256" key="2">
    <source>
        <dbReference type="ARBA" id="ARBA00004127"/>
    </source>
</evidence>
<feature type="domain" description="Peptidase M50" evidence="8">
    <location>
        <begin position="165"/>
        <end position="329"/>
    </location>
</feature>
<gene>
    <name evidence="9" type="ORF">GGR91_000946</name>
</gene>
<name>A0A840B2E9_9SPHN</name>
<keyword evidence="9" id="KW-0645">Protease</keyword>
<comment type="subcellular location">
    <subcellularLocation>
        <location evidence="2">Endomembrane system</location>
        <topology evidence="2">Multi-pass membrane protein</topology>
    </subcellularLocation>
</comment>
<keyword evidence="4 7" id="KW-0812">Transmembrane</keyword>
<dbReference type="Pfam" id="PF02163">
    <property type="entry name" value="Peptidase_M50"/>
    <property type="match status" value="1"/>
</dbReference>
<dbReference type="RefSeq" id="WP_183940557.1">
    <property type="nucleotide sequence ID" value="NZ_BAABBG010000023.1"/>
</dbReference>
<feature type="transmembrane region" description="Helical" evidence="7">
    <location>
        <begin position="386"/>
        <end position="407"/>
    </location>
</feature>
<comment type="similarity">
    <text evidence="3">Belongs to the peptidase M50B family.</text>
</comment>
<evidence type="ECO:0000313" key="9">
    <source>
        <dbReference type="EMBL" id="MBB3942724.1"/>
    </source>
</evidence>
<evidence type="ECO:0000256" key="4">
    <source>
        <dbReference type="ARBA" id="ARBA00022692"/>
    </source>
</evidence>
<keyword evidence="6 7" id="KW-0472">Membrane</keyword>
<dbReference type="GO" id="GO:0016020">
    <property type="term" value="C:membrane"/>
    <property type="evidence" value="ECO:0007669"/>
    <property type="project" value="InterPro"/>
</dbReference>
<evidence type="ECO:0000256" key="7">
    <source>
        <dbReference type="SAM" id="Phobius"/>
    </source>
</evidence>
<accession>A0A840B2E9</accession>
<feature type="transmembrane region" description="Helical" evidence="7">
    <location>
        <begin position="109"/>
        <end position="135"/>
    </location>
</feature>
<evidence type="ECO:0000259" key="8">
    <source>
        <dbReference type="Pfam" id="PF02163"/>
    </source>
</evidence>
<comment type="caution">
    <text evidence="9">The sequence shown here is derived from an EMBL/GenBank/DDBJ whole genome shotgun (WGS) entry which is preliminary data.</text>
</comment>
<dbReference type="PANTHER" id="PTHR13325">
    <property type="entry name" value="PROTEASE M50 MEMBRANE-BOUND TRANSCRIPTION FACTOR SITE 2 PROTEASE"/>
    <property type="match status" value="1"/>
</dbReference>
<organism evidence="9 10">
    <name type="scientific">Sphingorhabdus rigui</name>
    <dbReference type="NCBI Taxonomy" id="1282858"/>
    <lineage>
        <taxon>Bacteria</taxon>
        <taxon>Pseudomonadati</taxon>
        <taxon>Pseudomonadota</taxon>
        <taxon>Alphaproteobacteria</taxon>
        <taxon>Sphingomonadales</taxon>
        <taxon>Sphingomonadaceae</taxon>
        <taxon>Sphingorhabdus</taxon>
    </lineage>
</organism>
<keyword evidence="10" id="KW-1185">Reference proteome</keyword>
<evidence type="ECO:0000256" key="5">
    <source>
        <dbReference type="ARBA" id="ARBA00022989"/>
    </source>
</evidence>
<keyword evidence="9" id="KW-0482">Metalloprotease</keyword>
<dbReference type="Proteomes" id="UP000581447">
    <property type="component" value="Unassembled WGS sequence"/>
</dbReference>
<dbReference type="PANTHER" id="PTHR13325:SF3">
    <property type="entry name" value="MEMBRANE-BOUND TRANSCRIPTION FACTOR SITE-2 PROTEASE"/>
    <property type="match status" value="1"/>
</dbReference>
<feature type="transmembrane region" description="Helical" evidence="7">
    <location>
        <begin position="242"/>
        <end position="261"/>
    </location>
</feature>
<dbReference type="GO" id="GO:0005737">
    <property type="term" value="C:cytoplasm"/>
    <property type="evidence" value="ECO:0007669"/>
    <property type="project" value="TreeGrafter"/>
</dbReference>
<feature type="transmembrane region" description="Helical" evidence="7">
    <location>
        <begin position="345"/>
        <end position="366"/>
    </location>
</feature>
<dbReference type="EMBL" id="JACIEA010000001">
    <property type="protein sequence ID" value="MBB3942724.1"/>
    <property type="molecule type" value="Genomic_DNA"/>
</dbReference>
<reference evidence="9 10" key="1">
    <citation type="submission" date="2020-08" db="EMBL/GenBank/DDBJ databases">
        <title>Genomic Encyclopedia of Type Strains, Phase IV (KMG-IV): sequencing the most valuable type-strain genomes for metagenomic binning, comparative biology and taxonomic classification.</title>
        <authorList>
            <person name="Goeker M."/>
        </authorList>
    </citation>
    <scope>NUCLEOTIDE SEQUENCE [LARGE SCALE GENOMIC DNA]</scope>
    <source>
        <strain evidence="9 10">DSM 29050</strain>
    </source>
</reference>
<protein>
    <submittedName>
        <fullName evidence="9">Putative peptide zinc metalloprotease protein</fullName>
    </submittedName>
</protein>
<dbReference type="GO" id="GO:0012505">
    <property type="term" value="C:endomembrane system"/>
    <property type="evidence" value="ECO:0007669"/>
    <property type="project" value="UniProtKB-SubCell"/>
</dbReference>
<evidence type="ECO:0000256" key="1">
    <source>
        <dbReference type="ARBA" id="ARBA00001947"/>
    </source>
</evidence>
<feature type="transmembrane region" description="Helical" evidence="7">
    <location>
        <begin position="214"/>
        <end position="236"/>
    </location>
</feature>
<dbReference type="GO" id="GO:0004222">
    <property type="term" value="F:metalloendopeptidase activity"/>
    <property type="evidence" value="ECO:0007669"/>
    <property type="project" value="InterPro"/>
</dbReference>
<comment type="cofactor">
    <cofactor evidence="1">
        <name>Zn(2+)</name>
        <dbReference type="ChEBI" id="CHEBI:29105"/>
    </cofactor>
</comment>